<dbReference type="InterPro" id="IPR034660">
    <property type="entry name" value="DinB/YfiT-like"/>
</dbReference>
<accession>A0A1D7U073</accession>
<comment type="similarity">
    <text evidence="1">Belongs to the DinB family.</text>
</comment>
<dbReference type="PANTHER" id="PTHR37302:SF1">
    <property type="entry name" value="PROTEIN DINB"/>
    <property type="match status" value="1"/>
</dbReference>
<protein>
    <submittedName>
        <fullName evidence="4">Damage-inducible protein DinB</fullName>
    </submittedName>
</protein>
<dbReference type="InterPro" id="IPR007837">
    <property type="entry name" value="DinB"/>
</dbReference>
<proteinExistence type="inferred from homology"/>
<evidence type="ECO:0000313" key="5">
    <source>
        <dbReference type="Proteomes" id="UP000094969"/>
    </source>
</evidence>
<dbReference type="GO" id="GO:0046872">
    <property type="term" value="F:metal ion binding"/>
    <property type="evidence" value="ECO:0007669"/>
    <property type="project" value="UniProtKB-KW"/>
</dbReference>
<dbReference type="Gene3D" id="1.20.120.450">
    <property type="entry name" value="dinb family like domain"/>
    <property type="match status" value="1"/>
</dbReference>
<dbReference type="Proteomes" id="UP000094969">
    <property type="component" value="Chromosome"/>
</dbReference>
<dbReference type="RefSeq" id="WP_069689989.1">
    <property type="nucleotide sequence ID" value="NZ_CP017147.1"/>
</dbReference>
<dbReference type="KEGG" id="bvv:BHK69_10115"/>
<dbReference type="Pfam" id="PF05163">
    <property type="entry name" value="DinB"/>
    <property type="match status" value="1"/>
</dbReference>
<gene>
    <name evidence="4" type="ORF">BHK69_10115</name>
</gene>
<dbReference type="SUPFAM" id="SSF109854">
    <property type="entry name" value="DinB/YfiT-like putative metalloenzymes"/>
    <property type="match status" value="1"/>
</dbReference>
<feature type="binding site" evidence="3">
    <location>
        <position position="141"/>
    </location>
    <ligand>
        <name>a divalent metal cation</name>
        <dbReference type="ChEBI" id="CHEBI:60240"/>
    </ligand>
</feature>
<evidence type="ECO:0000256" key="3">
    <source>
        <dbReference type="PIRSR" id="PIRSR607837-1"/>
    </source>
</evidence>
<reference evidence="4 5" key="1">
    <citation type="journal article" date="2015" name="Antonie Van Leeuwenhoek">
        <title>Bosea vaviloviae sp. nov., a new species of slow-growing rhizobia isolated from nodules of the relict species Vavilovia formosa (Stev.) Fed.</title>
        <authorList>
            <person name="Safronova V.I."/>
            <person name="Kuznetsova I.G."/>
            <person name="Sazanova A.L."/>
            <person name="Kimeklis A.K."/>
            <person name="Belimov A.A."/>
            <person name="Andronov E.E."/>
            <person name="Pinaev A.G."/>
            <person name="Chizhevskaya E.P."/>
            <person name="Pukhaev A.R."/>
            <person name="Popov K.P."/>
            <person name="Willems A."/>
            <person name="Tikhonovich I.A."/>
        </authorList>
    </citation>
    <scope>NUCLEOTIDE SEQUENCE [LARGE SCALE GENOMIC DNA]</scope>
    <source>
        <strain evidence="4 5">Vaf18</strain>
    </source>
</reference>
<dbReference type="AlphaFoldDB" id="A0A1D7U073"/>
<keyword evidence="2 3" id="KW-0479">Metal-binding</keyword>
<name>A0A1D7U073_9HYPH</name>
<dbReference type="PANTHER" id="PTHR37302">
    <property type="entry name" value="SLR1116 PROTEIN"/>
    <property type="match status" value="1"/>
</dbReference>
<dbReference type="OrthoDB" id="9807509at2"/>
<dbReference type="STRING" id="1526658.BHK69_10115"/>
<evidence type="ECO:0000256" key="2">
    <source>
        <dbReference type="ARBA" id="ARBA00022723"/>
    </source>
</evidence>
<organism evidence="4 5">
    <name type="scientific">Bosea vaviloviae</name>
    <dbReference type="NCBI Taxonomy" id="1526658"/>
    <lineage>
        <taxon>Bacteria</taxon>
        <taxon>Pseudomonadati</taxon>
        <taxon>Pseudomonadota</taxon>
        <taxon>Alphaproteobacteria</taxon>
        <taxon>Hyphomicrobiales</taxon>
        <taxon>Boseaceae</taxon>
        <taxon>Bosea</taxon>
    </lineage>
</organism>
<sequence>MIEPAFVRTMAHYNAWQNDSLYAAAASLSDEARRLERGAFFGSIHGTFCHLLWGDRMWLSRFAGTPKPSVPGSESVRMIEAWSELLAERRVTDALIGEWAATLSPDWLAGDLTWVSGLSRRELTKPKALLVAHMFNHQTHHRGQVHAMLTAAGAKPDDTDLMLVESR</sequence>
<feature type="binding site" evidence="3">
    <location>
        <position position="50"/>
    </location>
    <ligand>
        <name>a divalent metal cation</name>
        <dbReference type="ChEBI" id="CHEBI:60240"/>
    </ligand>
</feature>
<evidence type="ECO:0000313" key="4">
    <source>
        <dbReference type="EMBL" id="AOO80771.1"/>
    </source>
</evidence>
<dbReference type="EMBL" id="CP017147">
    <property type="protein sequence ID" value="AOO80771.1"/>
    <property type="molecule type" value="Genomic_DNA"/>
</dbReference>
<feature type="binding site" evidence="3">
    <location>
        <position position="137"/>
    </location>
    <ligand>
        <name>a divalent metal cation</name>
        <dbReference type="ChEBI" id="CHEBI:60240"/>
    </ligand>
</feature>
<keyword evidence="5" id="KW-1185">Reference proteome</keyword>
<evidence type="ECO:0000256" key="1">
    <source>
        <dbReference type="ARBA" id="ARBA00008635"/>
    </source>
</evidence>